<feature type="domain" description="Ubiquitin-like" evidence="1">
    <location>
        <begin position="330"/>
        <end position="410"/>
    </location>
</feature>
<dbReference type="Pfam" id="PF22893">
    <property type="entry name" value="ULD_2"/>
    <property type="match status" value="1"/>
</dbReference>
<accession>A0A1Y1ZDK7</accession>
<dbReference type="Proteomes" id="UP000193144">
    <property type="component" value="Unassembled WGS sequence"/>
</dbReference>
<dbReference type="InterPro" id="IPR036770">
    <property type="entry name" value="Ankyrin_rpt-contain_sf"/>
</dbReference>
<dbReference type="OrthoDB" id="1577640at2759"/>
<sequence length="819" mass="90686">MMPVPVGIGFGDLVAAVKLLKAAGSALKSSGGASEDYQRTIQQLEKRLAVLQTVTQVNDIAGPPECVTAIRGLAQSTETEIKKSLDAILSYEPHLRTGMAKNGLVTGWKKIKWGTSEGRRVGQEVRQIDSDMLTAQMLLDLNISATLATLSSQSAQSLDLSIARARECSTILALLDNVSRKVEAIERLVAPTTQQQPAATRGFDLGAVQLNIGDERPSADLKSSVQTLGTSLAAISATVPSHHELQMSRLEHIDQNLSPWTIPKNAVDSESLSMVFSGTYQLTKGLYKILVAFTRFLAELFSQLIHSATLTSVYLHLAHAIPLAVSSITSDNIQLLDVLGRRHSVPFQNLRCWSDFKRMLEGRFRGRPGSGKVSAGQFRILNARKEDFILDESTWAESIQPGMHLLMSIEIVKLRRKVQRGSCLRQYCLGILRTTRNNGLRCSACGLHCYEEDIRQPKPTEAPLYGPQDFRAEVEKTKEFLRRLENRSQRLGKGQPSTSISKLPRISDLMIAQELHQCVVESKKRAARREKEGWVEPNQAVADLRKRIAEMKQREDKEALDQEALELRVFLRIHIRSAVYESSNDVIEGEDVITEVTYKPPTKPVQNAARRRTLADIVMEETSAWATTCLASAIREGADVDNIDPCYGTALQASSSKGSIEVSSFLLDHGADPLRESPAHRNAIHAAALQDHGDVLGLLLKSCHKSLQSCGFEDIEKKLMFRDTCDEALRAATLRGCNKAVLVLLNFTDRVHVGTAVCSGDDITMKIIMGEALRLGDVRIGDCIRMLNDGSANMDQLRQFKNDWDYDKGLVFRKMDLHL</sequence>
<comment type="caution">
    <text evidence="2">The sequence shown here is derived from an EMBL/GenBank/DDBJ whole genome shotgun (WGS) entry which is preliminary data.</text>
</comment>
<dbReference type="STRING" id="1231657.A0A1Y1ZDK7"/>
<dbReference type="PANTHER" id="PTHR38886">
    <property type="entry name" value="SESA DOMAIN-CONTAINING PROTEIN"/>
    <property type="match status" value="1"/>
</dbReference>
<protein>
    <recommendedName>
        <fullName evidence="1">Ubiquitin-like domain-containing protein</fullName>
    </recommendedName>
</protein>
<dbReference type="InterPro" id="IPR054464">
    <property type="entry name" value="ULD_fung"/>
</dbReference>
<organism evidence="2 3">
    <name type="scientific">Clohesyomyces aquaticus</name>
    <dbReference type="NCBI Taxonomy" id="1231657"/>
    <lineage>
        <taxon>Eukaryota</taxon>
        <taxon>Fungi</taxon>
        <taxon>Dikarya</taxon>
        <taxon>Ascomycota</taxon>
        <taxon>Pezizomycotina</taxon>
        <taxon>Dothideomycetes</taxon>
        <taxon>Pleosporomycetidae</taxon>
        <taxon>Pleosporales</taxon>
        <taxon>Lindgomycetaceae</taxon>
        <taxon>Clohesyomyces</taxon>
    </lineage>
</organism>
<dbReference type="Gene3D" id="1.25.40.20">
    <property type="entry name" value="Ankyrin repeat-containing domain"/>
    <property type="match status" value="1"/>
</dbReference>
<dbReference type="SUPFAM" id="SSF48403">
    <property type="entry name" value="Ankyrin repeat"/>
    <property type="match status" value="1"/>
</dbReference>
<evidence type="ECO:0000313" key="2">
    <source>
        <dbReference type="EMBL" id="ORY08363.1"/>
    </source>
</evidence>
<evidence type="ECO:0000259" key="1">
    <source>
        <dbReference type="Pfam" id="PF22893"/>
    </source>
</evidence>
<dbReference type="InterPro" id="IPR002110">
    <property type="entry name" value="Ankyrin_rpt"/>
</dbReference>
<dbReference type="AlphaFoldDB" id="A0A1Y1ZDK7"/>
<keyword evidence="3" id="KW-1185">Reference proteome</keyword>
<gene>
    <name evidence="2" type="ORF">BCR34DRAFT_13158</name>
</gene>
<evidence type="ECO:0000313" key="3">
    <source>
        <dbReference type="Proteomes" id="UP000193144"/>
    </source>
</evidence>
<name>A0A1Y1ZDK7_9PLEO</name>
<reference evidence="2 3" key="1">
    <citation type="submission" date="2016-07" db="EMBL/GenBank/DDBJ databases">
        <title>Pervasive Adenine N6-methylation of Active Genes in Fungi.</title>
        <authorList>
            <consortium name="DOE Joint Genome Institute"/>
            <person name="Mondo S.J."/>
            <person name="Dannebaum R.O."/>
            <person name="Kuo R.C."/>
            <person name="Labutti K."/>
            <person name="Haridas S."/>
            <person name="Kuo A."/>
            <person name="Salamov A."/>
            <person name="Ahrendt S.R."/>
            <person name="Lipzen A."/>
            <person name="Sullivan W."/>
            <person name="Andreopoulos W.B."/>
            <person name="Clum A."/>
            <person name="Lindquist E."/>
            <person name="Daum C."/>
            <person name="Ramamoorthy G.K."/>
            <person name="Gryganskyi A."/>
            <person name="Culley D."/>
            <person name="Magnuson J.K."/>
            <person name="James T.Y."/>
            <person name="O'Malley M.A."/>
            <person name="Stajich J.E."/>
            <person name="Spatafora J.W."/>
            <person name="Visel A."/>
            <person name="Grigoriev I.V."/>
        </authorList>
    </citation>
    <scope>NUCLEOTIDE SEQUENCE [LARGE SCALE GENOMIC DNA]</scope>
    <source>
        <strain evidence="2 3">CBS 115471</strain>
    </source>
</reference>
<dbReference type="Pfam" id="PF12796">
    <property type="entry name" value="Ank_2"/>
    <property type="match status" value="1"/>
</dbReference>
<dbReference type="PANTHER" id="PTHR38886:SF1">
    <property type="entry name" value="NACHT-NTPASE AND P-LOOP NTPASES N-TERMINAL DOMAIN-CONTAINING PROTEIN"/>
    <property type="match status" value="1"/>
</dbReference>
<dbReference type="EMBL" id="MCFA01000102">
    <property type="protein sequence ID" value="ORY08363.1"/>
    <property type="molecule type" value="Genomic_DNA"/>
</dbReference>
<proteinExistence type="predicted"/>